<feature type="compositionally biased region" description="Basic and acidic residues" evidence="1">
    <location>
        <begin position="50"/>
        <end position="79"/>
    </location>
</feature>
<accession>A0A512DJ96</accession>
<name>A0A512DJ96_9PROT</name>
<sequence length="79" mass="8546">MQDGNPKDGADRATSLAEQGLHEQAQGHDAEADRLLSEALSIDSEAVDQVLRKHDAGRAPDARDQATSNRDVERTPPRS</sequence>
<protein>
    <submittedName>
        <fullName evidence="2">Uncharacterized protein</fullName>
    </submittedName>
</protein>
<reference evidence="2 3" key="1">
    <citation type="submission" date="2019-07" db="EMBL/GenBank/DDBJ databases">
        <title>Whole genome shotgun sequence of Skermanella aerolata NBRC 106429.</title>
        <authorList>
            <person name="Hosoyama A."/>
            <person name="Uohara A."/>
            <person name="Ohji S."/>
            <person name="Ichikawa N."/>
        </authorList>
    </citation>
    <scope>NUCLEOTIDE SEQUENCE [LARGE SCALE GENOMIC DNA]</scope>
    <source>
        <strain evidence="2 3">NBRC 106429</strain>
    </source>
</reference>
<feature type="region of interest" description="Disordered" evidence="1">
    <location>
        <begin position="1"/>
        <end position="32"/>
    </location>
</feature>
<proteinExistence type="predicted"/>
<gene>
    <name evidence="2" type="ORF">SAE02_06960</name>
</gene>
<dbReference type="AlphaFoldDB" id="A0A512DJ96"/>
<evidence type="ECO:0000313" key="3">
    <source>
        <dbReference type="Proteomes" id="UP000321523"/>
    </source>
</evidence>
<dbReference type="EMBL" id="BJYZ01000002">
    <property type="protein sequence ID" value="GEO36548.1"/>
    <property type="molecule type" value="Genomic_DNA"/>
</dbReference>
<dbReference type="Proteomes" id="UP000321523">
    <property type="component" value="Unassembled WGS sequence"/>
</dbReference>
<feature type="compositionally biased region" description="Basic and acidic residues" evidence="1">
    <location>
        <begin position="1"/>
        <end position="11"/>
    </location>
</feature>
<organism evidence="2 3">
    <name type="scientific">Skermanella aerolata</name>
    <dbReference type="NCBI Taxonomy" id="393310"/>
    <lineage>
        <taxon>Bacteria</taxon>
        <taxon>Pseudomonadati</taxon>
        <taxon>Pseudomonadota</taxon>
        <taxon>Alphaproteobacteria</taxon>
        <taxon>Rhodospirillales</taxon>
        <taxon>Azospirillaceae</taxon>
        <taxon>Skermanella</taxon>
    </lineage>
</organism>
<keyword evidence="3" id="KW-1185">Reference proteome</keyword>
<comment type="caution">
    <text evidence="2">The sequence shown here is derived from an EMBL/GenBank/DDBJ whole genome shotgun (WGS) entry which is preliminary data.</text>
</comment>
<feature type="region of interest" description="Disordered" evidence="1">
    <location>
        <begin position="47"/>
        <end position="79"/>
    </location>
</feature>
<evidence type="ECO:0000256" key="1">
    <source>
        <dbReference type="SAM" id="MobiDB-lite"/>
    </source>
</evidence>
<evidence type="ECO:0000313" key="2">
    <source>
        <dbReference type="EMBL" id="GEO36548.1"/>
    </source>
</evidence>